<dbReference type="HOGENOM" id="CLU_812895_0_0_10"/>
<protein>
    <recommendedName>
        <fullName evidence="3">SbsA Ig-like domain-containing protein</fullName>
    </recommendedName>
</protein>
<dbReference type="eggNOG" id="ENOG502ZCER">
    <property type="taxonomic scope" value="Bacteria"/>
</dbReference>
<reference evidence="1 2" key="1">
    <citation type="journal article" date="2011" name="Stand. Genomic Sci.">
        <title>Complete genome sequence of Haliscomenobacter hydrossis type strain (O).</title>
        <authorList>
            <consortium name="US DOE Joint Genome Institute (JGI-PGF)"/>
            <person name="Daligault H."/>
            <person name="Lapidus A."/>
            <person name="Zeytun A."/>
            <person name="Nolan M."/>
            <person name="Lucas S."/>
            <person name="Del Rio T.G."/>
            <person name="Tice H."/>
            <person name="Cheng J.F."/>
            <person name="Tapia R."/>
            <person name="Han C."/>
            <person name="Goodwin L."/>
            <person name="Pitluck S."/>
            <person name="Liolios K."/>
            <person name="Pagani I."/>
            <person name="Ivanova N."/>
            <person name="Huntemann M."/>
            <person name="Mavromatis K."/>
            <person name="Mikhailova N."/>
            <person name="Pati A."/>
            <person name="Chen A."/>
            <person name="Palaniappan K."/>
            <person name="Land M."/>
            <person name="Hauser L."/>
            <person name="Brambilla E.M."/>
            <person name="Rohde M."/>
            <person name="Verbarg S."/>
            <person name="Goker M."/>
            <person name="Bristow J."/>
            <person name="Eisen J.A."/>
            <person name="Markowitz V."/>
            <person name="Hugenholtz P."/>
            <person name="Kyrpides N.C."/>
            <person name="Klenk H.P."/>
            <person name="Woyke T."/>
        </authorList>
    </citation>
    <scope>NUCLEOTIDE SEQUENCE [LARGE SCALE GENOMIC DNA]</scope>
    <source>
        <strain evidence="2">ATCC 27775 / DSM 1100 / LMG 10767 / O</strain>
    </source>
</reference>
<evidence type="ECO:0000313" key="2">
    <source>
        <dbReference type="Proteomes" id="UP000008461"/>
    </source>
</evidence>
<dbReference type="EMBL" id="CP002691">
    <property type="protein sequence ID" value="AEE53665.1"/>
    <property type="molecule type" value="Genomic_DNA"/>
</dbReference>
<sequence length="383" mass="43839">MATLIFGLQMAKTYKLHPVRRVRLYVPCSLAFLFLLVLNACQNQDGTIELVWNNQRATGIQIPKHLLHNFSQAVADPTLKVVLENGHNQSILGNFVSDNSSLRFEPLIPLTPGLTYLIVQNNKPIGKLFVPFDKDEKAPELLAIYPKLDTLPENLLKFYLQFSKPMRSGQALQFIHMLDKNKDTLRDVFLNLQPELWDTSGTVLTLWLDPGRIKRGLQLNLKLGNPLKMNETYQLVVSQAWKDQMGLKLSTEYHKTFVAGKRDEQAPDIKQWQLQLPKVGTAAPLRINIPESLDHYLLSETIGIVDQNNSPVKGKISVEAKGQYLVFSPEKPWKAQHYRLQVDARLEDLAGNNLNRVFDRDMKKKEKRKEQAYYERGFLPTTP</sequence>
<proteinExistence type="predicted"/>
<evidence type="ECO:0008006" key="3">
    <source>
        <dbReference type="Google" id="ProtNLM"/>
    </source>
</evidence>
<evidence type="ECO:0000313" key="1">
    <source>
        <dbReference type="EMBL" id="AEE53665.1"/>
    </source>
</evidence>
<dbReference type="AlphaFoldDB" id="F4KY40"/>
<gene>
    <name evidence="1" type="ordered locus">Halhy_5842</name>
</gene>
<accession>F4KY40</accession>
<keyword evidence="2" id="KW-1185">Reference proteome</keyword>
<dbReference type="Proteomes" id="UP000008461">
    <property type="component" value="Chromosome"/>
</dbReference>
<dbReference type="STRING" id="760192.Halhy_5842"/>
<dbReference type="KEGG" id="hhy:Halhy_5842"/>
<name>F4KY40_HALH1</name>
<reference key="2">
    <citation type="submission" date="2011-04" db="EMBL/GenBank/DDBJ databases">
        <title>Complete sequence of chromosome of Haliscomenobacter hydrossis DSM 1100.</title>
        <authorList>
            <consortium name="US DOE Joint Genome Institute (JGI-PGF)"/>
            <person name="Lucas S."/>
            <person name="Han J."/>
            <person name="Lapidus A."/>
            <person name="Bruce D."/>
            <person name="Goodwin L."/>
            <person name="Pitluck S."/>
            <person name="Peters L."/>
            <person name="Kyrpides N."/>
            <person name="Mavromatis K."/>
            <person name="Ivanova N."/>
            <person name="Ovchinnikova G."/>
            <person name="Pagani I."/>
            <person name="Daligault H."/>
            <person name="Detter J.C."/>
            <person name="Han C."/>
            <person name="Land M."/>
            <person name="Hauser L."/>
            <person name="Markowitz V."/>
            <person name="Cheng J.-F."/>
            <person name="Hugenholtz P."/>
            <person name="Woyke T."/>
            <person name="Wu D."/>
            <person name="Verbarg S."/>
            <person name="Frueling A."/>
            <person name="Brambilla E."/>
            <person name="Klenk H.-P."/>
            <person name="Eisen J.A."/>
        </authorList>
    </citation>
    <scope>NUCLEOTIDE SEQUENCE</scope>
    <source>
        <strain>DSM 1100</strain>
    </source>
</reference>
<organism evidence="1 2">
    <name type="scientific">Haliscomenobacter hydrossis (strain ATCC 27775 / DSM 1100 / LMG 10767 / O)</name>
    <dbReference type="NCBI Taxonomy" id="760192"/>
    <lineage>
        <taxon>Bacteria</taxon>
        <taxon>Pseudomonadati</taxon>
        <taxon>Bacteroidota</taxon>
        <taxon>Saprospiria</taxon>
        <taxon>Saprospirales</taxon>
        <taxon>Haliscomenobacteraceae</taxon>
        <taxon>Haliscomenobacter</taxon>
    </lineage>
</organism>